<evidence type="ECO:0000256" key="7">
    <source>
        <dbReference type="SAM" id="MobiDB-lite"/>
    </source>
</evidence>
<dbReference type="PANTHER" id="PTHR37824">
    <property type="entry name" value="IRON-REGULATED SURFACE DETERMINANT PROTEIN C"/>
    <property type="match status" value="1"/>
</dbReference>
<evidence type="ECO:0000313" key="12">
    <source>
        <dbReference type="Proteomes" id="UP000284219"/>
    </source>
</evidence>
<dbReference type="Proteomes" id="UP000284219">
    <property type="component" value="Unassembled WGS sequence"/>
</dbReference>
<dbReference type="CDD" id="cd06920">
    <property type="entry name" value="NEAT"/>
    <property type="match status" value="1"/>
</dbReference>
<feature type="transmembrane region" description="Helical" evidence="8">
    <location>
        <begin position="202"/>
        <end position="219"/>
    </location>
</feature>
<dbReference type="NCBIfam" id="TIGR03656">
    <property type="entry name" value="IsdC"/>
    <property type="match status" value="1"/>
</dbReference>
<dbReference type="InterPro" id="IPR050436">
    <property type="entry name" value="IsdA"/>
</dbReference>
<dbReference type="Pfam" id="PF05031">
    <property type="entry name" value="NEAT"/>
    <property type="match status" value="1"/>
</dbReference>
<dbReference type="InterPro" id="IPR019909">
    <property type="entry name" value="Haem_uptake_protein_IsdC"/>
</dbReference>
<evidence type="ECO:0000259" key="10">
    <source>
        <dbReference type="PROSITE" id="PS50978"/>
    </source>
</evidence>
<keyword evidence="4 9" id="KW-0732">Signal</keyword>
<gene>
    <name evidence="11" type="ORF">BEP19_11875</name>
</gene>
<name>A0A419SGK3_9BACL</name>
<feature type="compositionally biased region" description="Polar residues" evidence="7">
    <location>
        <begin position="160"/>
        <end position="180"/>
    </location>
</feature>
<evidence type="ECO:0000256" key="3">
    <source>
        <dbReference type="ARBA" id="ARBA00022525"/>
    </source>
</evidence>
<dbReference type="SUPFAM" id="SSF158911">
    <property type="entry name" value="NEAT domain-like"/>
    <property type="match status" value="1"/>
</dbReference>
<dbReference type="AlphaFoldDB" id="A0A419SGK3"/>
<dbReference type="InterPro" id="IPR037250">
    <property type="entry name" value="NEAT_dom_sf"/>
</dbReference>
<dbReference type="PROSITE" id="PS50978">
    <property type="entry name" value="NEAT"/>
    <property type="match status" value="1"/>
</dbReference>
<keyword evidence="12" id="KW-1185">Reference proteome</keyword>
<organism evidence="11 12">
    <name type="scientific">Ammoniphilus oxalaticus</name>
    <dbReference type="NCBI Taxonomy" id="66863"/>
    <lineage>
        <taxon>Bacteria</taxon>
        <taxon>Bacillati</taxon>
        <taxon>Bacillota</taxon>
        <taxon>Bacilli</taxon>
        <taxon>Bacillales</taxon>
        <taxon>Paenibacillaceae</taxon>
        <taxon>Aneurinibacillus group</taxon>
        <taxon>Ammoniphilus</taxon>
    </lineage>
</organism>
<feature type="signal peptide" evidence="9">
    <location>
        <begin position="1"/>
        <end position="25"/>
    </location>
</feature>
<evidence type="ECO:0000256" key="6">
    <source>
        <dbReference type="ARBA" id="ARBA00023088"/>
    </source>
</evidence>
<dbReference type="SMART" id="SM00725">
    <property type="entry name" value="NEAT"/>
    <property type="match status" value="1"/>
</dbReference>
<keyword evidence="8" id="KW-0812">Transmembrane</keyword>
<keyword evidence="8" id="KW-0472">Membrane</keyword>
<dbReference type="NCBIfam" id="TIGR03063">
    <property type="entry name" value="srtB_target"/>
    <property type="match status" value="1"/>
</dbReference>
<dbReference type="EMBL" id="MCHY01000009">
    <property type="protein sequence ID" value="RKD22924.1"/>
    <property type="molecule type" value="Genomic_DNA"/>
</dbReference>
<keyword evidence="8" id="KW-1133">Transmembrane helix</keyword>
<dbReference type="GO" id="GO:0015886">
    <property type="term" value="P:heme transport"/>
    <property type="evidence" value="ECO:0007669"/>
    <property type="project" value="InterPro"/>
</dbReference>
<dbReference type="Gene3D" id="2.60.40.1850">
    <property type="match status" value="1"/>
</dbReference>
<feature type="chain" id="PRO_5019539159" evidence="9">
    <location>
        <begin position="26"/>
        <end position="224"/>
    </location>
</feature>
<comment type="subcellular location">
    <subcellularLocation>
        <location evidence="1">Secreted</location>
        <location evidence="1">Cell wall</location>
        <topology evidence="1">Peptidoglycan-anchor</topology>
    </subcellularLocation>
</comment>
<dbReference type="InterPro" id="IPR006635">
    <property type="entry name" value="NEAT_dom"/>
</dbReference>
<keyword evidence="3" id="KW-0964">Secreted</keyword>
<keyword evidence="5" id="KW-0408">Iron</keyword>
<dbReference type="InterPro" id="IPR017502">
    <property type="entry name" value="Sortase_SrtB_target"/>
</dbReference>
<sequence>MKKQLTVLMAIAFIFVFSTAYGANAANLADGTYTINYTMLKAENDSASMANDYFIKPADLIVKNGELELRVKVKQSKWVKALSTNSNGSFSPVNVISEDQAANTRVVQYKVKDLAQPLATSMHILIPEQDYDSKYTIRQSFHLDSLQAVNVATKEQSQAKENLVTGAQTPVQQGSNNVGTKSGDANPANVVDNPKTGDASKFGLLMTFFLSSLLVIYKLNARKH</sequence>
<evidence type="ECO:0000256" key="4">
    <source>
        <dbReference type="ARBA" id="ARBA00022729"/>
    </source>
</evidence>
<dbReference type="GO" id="GO:0030492">
    <property type="term" value="F:hemoglobin binding"/>
    <property type="evidence" value="ECO:0007669"/>
    <property type="project" value="InterPro"/>
</dbReference>
<keyword evidence="2" id="KW-0134">Cell wall</keyword>
<evidence type="ECO:0000256" key="2">
    <source>
        <dbReference type="ARBA" id="ARBA00022512"/>
    </source>
</evidence>
<evidence type="ECO:0000313" key="11">
    <source>
        <dbReference type="EMBL" id="RKD22924.1"/>
    </source>
</evidence>
<dbReference type="OrthoDB" id="2413751at2"/>
<keyword evidence="6" id="KW-0572">Peptidoglycan-anchor</keyword>
<evidence type="ECO:0000256" key="8">
    <source>
        <dbReference type="SAM" id="Phobius"/>
    </source>
</evidence>
<proteinExistence type="predicted"/>
<dbReference type="GO" id="GO:0009274">
    <property type="term" value="C:peptidoglycan-based cell wall"/>
    <property type="evidence" value="ECO:0007669"/>
    <property type="project" value="InterPro"/>
</dbReference>
<accession>A0A419SGK3</accession>
<comment type="caution">
    <text evidence="11">The sequence shown here is derived from an EMBL/GenBank/DDBJ whole genome shotgun (WGS) entry which is preliminary data.</text>
</comment>
<evidence type="ECO:0000256" key="9">
    <source>
        <dbReference type="SAM" id="SignalP"/>
    </source>
</evidence>
<protein>
    <submittedName>
        <fullName evidence="11">Heme uptake protein IsdC</fullName>
    </submittedName>
</protein>
<dbReference type="PANTHER" id="PTHR37824:SF1">
    <property type="entry name" value="IRON-REGULATED SURFACE DETERMINANT PROTEIN C"/>
    <property type="match status" value="1"/>
</dbReference>
<feature type="domain" description="NEAT" evidence="10">
    <location>
        <begin position="28"/>
        <end position="149"/>
    </location>
</feature>
<evidence type="ECO:0000256" key="5">
    <source>
        <dbReference type="ARBA" id="ARBA00023004"/>
    </source>
</evidence>
<reference evidence="11 12" key="1">
    <citation type="submission" date="2016-08" db="EMBL/GenBank/DDBJ databases">
        <title>Novel Firmicute Genomes.</title>
        <authorList>
            <person name="Poppleton D.I."/>
            <person name="Gribaldo S."/>
        </authorList>
    </citation>
    <scope>NUCLEOTIDE SEQUENCE [LARGE SCALE GENOMIC DNA]</scope>
    <source>
        <strain evidence="11 12">RAOx-1</strain>
    </source>
</reference>
<feature type="region of interest" description="Disordered" evidence="7">
    <location>
        <begin position="160"/>
        <end position="192"/>
    </location>
</feature>
<dbReference type="RefSeq" id="WP_120190415.1">
    <property type="nucleotide sequence ID" value="NZ_MCHY01000009.1"/>
</dbReference>
<evidence type="ECO:0000256" key="1">
    <source>
        <dbReference type="ARBA" id="ARBA00004168"/>
    </source>
</evidence>